<dbReference type="SUPFAM" id="SSF51735">
    <property type="entry name" value="NAD(P)-binding Rossmann-fold domains"/>
    <property type="match status" value="1"/>
</dbReference>
<dbReference type="KEGG" id="tcd:AAIA72_01435"/>
<dbReference type="InterPro" id="IPR001509">
    <property type="entry name" value="Epimerase_deHydtase"/>
</dbReference>
<feature type="domain" description="DUF1731" evidence="3">
    <location>
        <begin position="248"/>
        <end position="294"/>
    </location>
</feature>
<dbReference type="InterPro" id="IPR010099">
    <property type="entry name" value="SDR39U1"/>
</dbReference>
<comment type="similarity">
    <text evidence="1">Belongs to the NAD(P)-dependent epimerase/dehydratase family. SDR39U1 subfamily.</text>
</comment>
<dbReference type="AlphaFoldDB" id="A0AB39UWY0"/>
<dbReference type="EMBL" id="CP154858">
    <property type="protein sequence ID" value="XDT72674.1"/>
    <property type="molecule type" value="Genomic_DNA"/>
</dbReference>
<name>A0AB39UWY0_9GAMM</name>
<protein>
    <submittedName>
        <fullName evidence="4">TIGR01777 family oxidoreductase</fullName>
    </submittedName>
</protein>
<dbReference type="NCBIfam" id="TIGR01777">
    <property type="entry name" value="yfcH"/>
    <property type="match status" value="1"/>
</dbReference>
<evidence type="ECO:0000313" key="4">
    <source>
        <dbReference type="EMBL" id="XDT72674.1"/>
    </source>
</evidence>
<proteinExistence type="inferred from homology"/>
<dbReference type="Pfam" id="PF01370">
    <property type="entry name" value="Epimerase"/>
    <property type="match status" value="1"/>
</dbReference>
<dbReference type="InterPro" id="IPR013549">
    <property type="entry name" value="DUF1731"/>
</dbReference>
<evidence type="ECO:0000259" key="3">
    <source>
        <dbReference type="Pfam" id="PF08338"/>
    </source>
</evidence>
<dbReference type="PANTHER" id="PTHR11092">
    <property type="entry name" value="SUGAR NUCLEOTIDE EPIMERASE RELATED"/>
    <property type="match status" value="1"/>
</dbReference>
<sequence>MNTALVTGGTGFIGEALIPALQQRGYRVLLLTRKPDAARQRYPEAQPFRDWRELGDICPEVVINLAGEGIADKRWTDARKQVLRESRIGVTRSLVDWCATRQTAPRVMVSGSAIGYYGDCGDEWVDENSPAGHDFAARLCSEWESAARPVRVLGTRLAIVRIGLVMGPGGMLKRLLLPFRLGLGGRLGPGTQWMSWIERGDLVRLILALTDSHEAEGIFNAVAPNPVTNEDFTRVLARTLKRPAMLPVPAWLLRTLMGELAELLLASQRVRASRMEWLPGFRFRFTGIEKAITHHLPQLTGNAKVQL</sequence>
<dbReference type="Pfam" id="PF08338">
    <property type="entry name" value="DUF1731"/>
    <property type="match status" value="1"/>
</dbReference>
<dbReference type="InterPro" id="IPR036291">
    <property type="entry name" value="NAD(P)-bd_dom_sf"/>
</dbReference>
<dbReference type="Gene3D" id="3.40.50.720">
    <property type="entry name" value="NAD(P)-binding Rossmann-like Domain"/>
    <property type="match status" value="1"/>
</dbReference>
<organism evidence="4">
    <name type="scientific">Thermohahella caldifontis</name>
    <dbReference type="NCBI Taxonomy" id="3142973"/>
    <lineage>
        <taxon>Bacteria</taxon>
        <taxon>Pseudomonadati</taxon>
        <taxon>Pseudomonadota</taxon>
        <taxon>Gammaproteobacteria</taxon>
        <taxon>Oceanospirillales</taxon>
        <taxon>Hahellaceae</taxon>
        <taxon>Thermohahella</taxon>
    </lineage>
</organism>
<dbReference type="PANTHER" id="PTHR11092:SF0">
    <property type="entry name" value="EPIMERASE FAMILY PROTEIN SDR39U1"/>
    <property type="match status" value="1"/>
</dbReference>
<gene>
    <name evidence="4" type="ORF">AAIA72_01435</name>
</gene>
<evidence type="ECO:0000256" key="1">
    <source>
        <dbReference type="ARBA" id="ARBA00009353"/>
    </source>
</evidence>
<feature type="domain" description="NAD-dependent epimerase/dehydratase" evidence="2">
    <location>
        <begin position="4"/>
        <end position="220"/>
    </location>
</feature>
<dbReference type="RefSeq" id="WP_369601678.1">
    <property type="nucleotide sequence ID" value="NZ_CP154858.1"/>
</dbReference>
<accession>A0AB39UWY0</accession>
<evidence type="ECO:0000259" key="2">
    <source>
        <dbReference type="Pfam" id="PF01370"/>
    </source>
</evidence>
<reference evidence="4" key="1">
    <citation type="submission" date="2024-05" db="EMBL/GenBank/DDBJ databases">
        <title>Genome sequencing of novel strain.</title>
        <authorList>
            <person name="Ganbat D."/>
            <person name="Ganbat S."/>
            <person name="Lee S.-J."/>
        </authorList>
    </citation>
    <scope>NUCLEOTIDE SEQUENCE</scope>
    <source>
        <strain evidence="4">SMD15-11</strain>
    </source>
</reference>